<gene>
    <name evidence="3" type="ORF">BDV33DRAFT_198016</name>
</gene>
<keyword evidence="2" id="KW-0812">Transmembrane</keyword>
<organism evidence="3 4">
    <name type="scientific">Aspergillus novoparasiticus</name>
    <dbReference type="NCBI Taxonomy" id="986946"/>
    <lineage>
        <taxon>Eukaryota</taxon>
        <taxon>Fungi</taxon>
        <taxon>Dikarya</taxon>
        <taxon>Ascomycota</taxon>
        <taxon>Pezizomycotina</taxon>
        <taxon>Eurotiomycetes</taxon>
        <taxon>Eurotiomycetidae</taxon>
        <taxon>Eurotiales</taxon>
        <taxon>Aspergillaceae</taxon>
        <taxon>Aspergillus</taxon>
        <taxon>Aspergillus subgen. Circumdati</taxon>
    </lineage>
</organism>
<proteinExistence type="predicted"/>
<dbReference type="AlphaFoldDB" id="A0A5N6FBE0"/>
<sequence>MSYIWSLEMGKPTGPTIIVPGRKVIALVLLVNSPPLVYSMLYFLSNGLLTNMLLAAEYNGYATQRKPLRVSWLKGQQRRTYYISLPYRYGFPLIIVSIVLHWLLSQNLFLVKINALDVHGNRTWYGSETACSFSMKAIFLTILVGTLAMATLIGLGFRHLRSAMPMASSCSAAISAACHPPPEDTGASLKPVKWGEIIKMQEAQSKSTDDRLSDDLSDDERLSADADYPHCSFTSREVVKPGRDIRYC</sequence>
<accession>A0A5N6FBE0</accession>
<keyword evidence="2" id="KW-1133">Transmembrane helix</keyword>
<name>A0A5N6FBE0_9EURO</name>
<feature type="compositionally biased region" description="Basic and acidic residues" evidence="1">
    <location>
        <begin position="207"/>
        <end position="225"/>
    </location>
</feature>
<protein>
    <submittedName>
        <fullName evidence="3">Uncharacterized protein</fullName>
    </submittedName>
</protein>
<dbReference type="Proteomes" id="UP000326799">
    <property type="component" value="Unassembled WGS sequence"/>
</dbReference>
<feature type="transmembrane region" description="Helical" evidence="2">
    <location>
        <begin position="81"/>
        <end position="104"/>
    </location>
</feature>
<reference evidence="3 4" key="1">
    <citation type="submission" date="2019-04" db="EMBL/GenBank/DDBJ databases">
        <title>Fungal friends and foes A comparative genomics study of 23 Aspergillus species from section Flavi.</title>
        <authorList>
            <consortium name="DOE Joint Genome Institute"/>
            <person name="Kjaerbolling I."/>
            <person name="Vesth T.C."/>
            <person name="Frisvad J.C."/>
            <person name="Nybo J.L."/>
            <person name="Theobald S."/>
            <person name="Kildgaard S."/>
            <person name="Petersen T.I."/>
            <person name="Kuo A."/>
            <person name="Sato A."/>
            <person name="Lyhne E.K."/>
            <person name="Kogle M.E."/>
            <person name="Wiebenga A."/>
            <person name="Kun R.S."/>
            <person name="Lubbers R.J."/>
            <person name="Makela M.R."/>
            <person name="Barry K."/>
            <person name="Chovatia M."/>
            <person name="Clum A."/>
            <person name="Daum C."/>
            <person name="Haridas S."/>
            <person name="He G."/>
            <person name="LaButti K."/>
            <person name="Lipzen A."/>
            <person name="Mondo S."/>
            <person name="Pangilinan J."/>
            <person name="Riley R."/>
            <person name="Salamov A."/>
            <person name="Simmons B.A."/>
            <person name="Magnuson J.K."/>
            <person name="Henrissat B."/>
            <person name="Mortensen U.H."/>
            <person name="Larsen T.O."/>
            <person name="De vries R.P."/>
            <person name="Grigoriev I.V."/>
            <person name="Machida M."/>
            <person name="Baker S.E."/>
            <person name="Andersen M.R."/>
        </authorList>
    </citation>
    <scope>NUCLEOTIDE SEQUENCE [LARGE SCALE GENOMIC DNA]</scope>
    <source>
        <strain evidence="3 4">CBS 126849</strain>
    </source>
</reference>
<feature type="transmembrane region" description="Helical" evidence="2">
    <location>
        <begin position="137"/>
        <end position="157"/>
    </location>
</feature>
<evidence type="ECO:0000313" key="3">
    <source>
        <dbReference type="EMBL" id="KAB8226193.1"/>
    </source>
</evidence>
<keyword evidence="4" id="KW-1185">Reference proteome</keyword>
<feature type="transmembrane region" description="Helical" evidence="2">
    <location>
        <begin position="36"/>
        <end position="60"/>
    </location>
</feature>
<evidence type="ECO:0000256" key="1">
    <source>
        <dbReference type="SAM" id="MobiDB-lite"/>
    </source>
</evidence>
<feature type="region of interest" description="Disordered" evidence="1">
    <location>
        <begin position="204"/>
        <end position="225"/>
    </location>
</feature>
<evidence type="ECO:0000313" key="4">
    <source>
        <dbReference type="Proteomes" id="UP000326799"/>
    </source>
</evidence>
<keyword evidence="2" id="KW-0472">Membrane</keyword>
<dbReference type="PANTHER" id="PTHR35395:SF1">
    <property type="entry name" value="DUF6536 DOMAIN-CONTAINING PROTEIN"/>
    <property type="match status" value="1"/>
</dbReference>
<evidence type="ECO:0000256" key="2">
    <source>
        <dbReference type="SAM" id="Phobius"/>
    </source>
</evidence>
<dbReference type="EMBL" id="ML733392">
    <property type="protein sequence ID" value="KAB8226193.1"/>
    <property type="molecule type" value="Genomic_DNA"/>
</dbReference>
<dbReference type="PANTHER" id="PTHR35395">
    <property type="entry name" value="DUF6536 DOMAIN-CONTAINING PROTEIN"/>
    <property type="match status" value="1"/>
</dbReference>